<evidence type="ECO:0000259" key="3">
    <source>
        <dbReference type="Pfam" id="PF08125"/>
    </source>
</evidence>
<feature type="domain" description="Mannitol dehydrogenase C-terminal" evidence="3">
    <location>
        <begin position="277"/>
        <end position="467"/>
    </location>
</feature>
<evidence type="ECO:0000313" key="4">
    <source>
        <dbReference type="EMBL" id="GAA3874235.1"/>
    </source>
</evidence>
<evidence type="ECO:0000313" key="5">
    <source>
        <dbReference type="Proteomes" id="UP001399917"/>
    </source>
</evidence>
<protein>
    <submittedName>
        <fullName evidence="4">Mannitol dehydrogenase family protein</fullName>
    </submittedName>
</protein>
<sequence>MSPENLPRLTRSSAPKPALGVVHLGLGAFYRAHGAIYLAEVMAKGGGDWGITGVSLKSPTQAERLKPQDCVYTALELAPDGPKVHHVEIIRDVLVAPENPAAVLATMADPQVKLVTLTVTEKGYCHNPATGKLNRDHPDIVADLANPDAPASALGFITRALAIRRAAGTPPFTVLTCDNLPDNGHVLRGVTLELATLIDSDLATWISENTHFPASMVDRIVPATKPEDIETVGKLTGHYDASPVMMEPFRQWVVEDDFAPGTRPPLDTVGVEMVARVTPYEDMKLRCLNGTHSSLAYLGYLGGLKTIAETVAHPAYATFVKSLWRYEIIPGLTPPPGVDLRAYVNALFTRYENPVIRHLTWQIAMDGSQKLPQRILFQLEEGFAQGRKLPGLTLAVAAWMRYVSGTDLDGNPIDVRDPMAERLKTLSDAADTPADKVRALLTVAEVFSPALRDNAKFTSDLIAAYEGLIAKGAIAMVEAQYA</sequence>
<dbReference type="EMBL" id="BAABDF010000007">
    <property type="protein sequence ID" value="GAA3874235.1"/>
    <property type="molecule type" value="Genomic_DNA"/>
</dbReference>
<dbReference type="Proteomes" id="UP001399917">
    <property type="component" value="Unassembled WGS sequence"/>
</dbReference>
<dbReference type="PRINTS" id="PR00084">
    <property type="entry name" value="MTLDHDRGNASE"/>
</dbReference>
<dbReference type="Gene3D" id="1.10.1040.10">
    <property type="entry name" value="N-(1-d-carboxylethyl)-l-norvaline Dehydrogenase, domain 2"/>
    <property type="match status" value="1"/>
</dbReference>
<dbReference type="PANTHER" id="PTHR43362:SF1">
    <property type="entry name" value="MANNITOL DEHYDROGENASE 2-RELATED"/>
    <property type="match status" value="1"/>
</dbReference>
<feature type="domain" description="Mannitol dehydrogenase N-terminal" evidence="2">
    <location>
        <begin position="21"/>
        <end position="266"/>
    </location>
</feature>
<dbReference type="SUPFAM" id="SSF51735">
    <property type="entry name" value="NAD(P)-binding Rossmann-fold domains"/>
    <property type="match status" value="1"/>
</dbReference>
<keyword evidence="5" id="KW-1185">Reference proteome</keyword>
<dbReference type="InterPro" id="IPR008927">
    <property type="entry name" value="6-PGluconate_DH-like_C_sf"/>
</dbReference>
<comment type="caution">
    <text evidence="4">The sequence shown here is derived from an EMBL/GenBank/DDBJ whole genome shotgun (WGS) entry which is preliminary data.</text>
</comment>
<dbReference type="Pfam" id="PF08125">
    <property type="entry name" value="Mannitol_dh_C"/>
    <property type="match status" value="1"/>
</dbReference>
<gene>
    <name evidence="4" type="ORF">GCM10022404_25160</name>
</gene>
<dbReference type="PANTHER" id="PTHR43362">
    <property type="entry name" value="MANNITOL DEHYDROGENASE DSF1-RELATED"/>
    <property type="match status" value="1"/>
</dbReference>
<dbReference type="InterPro" id="IPR050988">
    <property type="entry name" value="Mannitol_DH/Oxidoreductase"/>
</dbReference>
<dbReference type="InterPro" id="IPR013328">
    <property type="entry name" value="6PGD_dom2"/>
</dbReference>
<dbReference type="InterPro" id="IPR000669">
    <property type="entry name" value="Mannitol_DH"/>
</dbReference>
<proteinExistence type="predicted"/>
<dbReference type="Pfam" id="PF01232">
    <property type="entry name" value="Mannitol_dh"/>
    <property type="match status" value="1"/>
</dbReference>
<reference evidence="5" key="1">
    <citation type="journal article" date="2019" name="Int. J. Syst. Evol. Microbiol.">
        <title>The Global Catalogue of Microorganisms (GCM) 10K type strain sequencing project: providing services to taxonomists for standard genome sequencing and annotation.</title>
        <authorList>
            <consortium name="The Broad Institute Genomics Platform"/>
            <consortium name="The Broad Institute Genome Sequencing Center for Infectious Disease"/>
            <person name="Wu L."/>
            <person name="Ma J."/>
        </authorList>
    </citation>
    <scope>NUCLEOTIDE SEQUENCE [LARGE SCALE GENOMIC DNA]</scope>
    <source>
        <strain evidence="5">JCM 17190</strain>
    </source>
</reference>
<evidence type="ECO:0000259" key="2">
    <source>
        <dbReference type="Pfam" id="PF01232"/>
    </source>
</evidence>
<keyword evidence="1" id="KW-0560">Oxidoreductase</keyword>
<evidence type="ECO:0000256" key="1">
    <source>
        <dbReference type="ARBA" id="ARBA00023002"/>
    </source>
</evidence>
<dbReference type="Gene3D" id="3.40.50.720">
    <property type="entry name" value="NAD(P)-binding Rossmann-like Domain"/>
    <property type="match status" value="1"/>
</dbReference>
<name>A0ABP7KEH3_9RHOB</name>
<dbReference type="InterPro" id="IPR013131">
    <property type="entry name" value="Mannitol_DH_N"/>
</dbReference>
<dbReference type="InterPro" id="IPR036291">
    <property type="entry name" value="NAD(P)-bd_dom_sf"/>
</dbReference>
<dbReference type="SUPFAM" id="SSF48179">
    <property type="entry name" value="6-phosphogluconate dehydrogenase C-terminal domain-like"/>
    <property type="match status" value="1"/>
</dbReference>
<organism evidence="4 5">
    <name type="scientific">Celeribacter arenosi</name>
    <dbReference type="NCBI Taxonomy" id="792649"/>
    <lineage>
        <taxon>Bacteria</taxon>
        <taxon>Pseudomonadati</taxon>
        <taxon>Pseudomonadota</taxon>
        <taxon>Alphaproteobacteria</taxon>
        <taxon>Rhodobacterales</taxon>
        <taxon>Roseobacteraceae</taxon>
        <taxon>Celeribacter</taxon>
    </lineage>
</organism>
<accession>A0ABP7KEH3</accession>
<dbReference type="RefSeq" id="WP_344847599.1">
    <property type="nucleotide sequence ID" value="NZ_BAABDF010000007.1"/>
</dbReference>
<dbReference type="InterPro" id="IPR013118">
    <property type="entry name" value="Mannitol_DH_C"/>
</dbReference>